<dbReference type="EMBL" id="CP020931">
    <property type="protein sequence ID" value="ARM82341.1"/>
    <property type="molecule type" value="Genomic_DNA"/>
</dbReference>
<keyword evidence="3" id="KW-0436">Ligase</keyword>
<evidence type="ECO:0000313" key="4">
    <source>
        <dbReference type="Proteomes" id="UP000193100"/>
    </source>
</evidence>
<dbReference type="Gene3D" id="3.40.50.12780">
    <property type="entry name" value="N-terminal domain of ligase-like"/>
    <property type="match status" value="1"/>
</dbReference>
<accession>A0A1W6K4J2</accession>
<feature type="domain" description="AMP-dependent synthetase/ligase" evidence="1">
    <location>
        <begin position="28"/>
        <end position="393"/>
    </location>
</feature>
<dbReference type="Pfam" id="PF00501">
    <property type="entry name" value="AMP-binding"/>
    <property type="match status" value="1"/>
</dbReference>
<protein>
    <submittedName>
        <fullName evidence="3">Putative crotonobetaine/carnitine-CoA ligase</fullName>
        <ecNumber evidence="3">6.2.1.-</ecNumber>
    </submittedName>
</protein>
<dbReference type="Pfam" id="PF13193">
    <property type="entry name" value="AMP-binding_C"/>
    <property type="match status" value="1"/>
</dbReference>
<dbReference type="Gene3D" id="3.30.300.30">
    <property type="match status" value="1"/>
</dbReference>
<dbReference type="STRING" id="1420917.AU15_05090"/>
<name>A0A1W6K4J2_9GAMM</name>
<reference evidence="3 4" key="1">
    <citation type="submission" date="2017-04" db="EMBL/GenBank/DDBJ databases">
        <title>Genome Sequence of Marinobacter salarius strain SMR5 Isolated from a culture of the Diatom Skeletonema marinoi.</title>
        <authorList>
            <person name="Topel M."/>
            <person name="Pinder M.I.M."/>
            <person name="Johansson O.N."/>
            <person name="Kourtchenko O."/>
            <person name="Godhe A."/>
            <person name="Clarke A.K."/>
        </authorList>
    </citation>
    <scope>NUCLEOTIDE SEQUENCE [LARGE SCALE GENOMIC DNA]</scope>
    <source>
        <strain evidence="3 4">SMR5</strain>
    </source>
</reference>
<dbReference type="Proteomes" id="UP000193100">
    <property type="component" value="Chromosome"/>
</dbReference>
<proteinExistence type="predicted"/>
<dbReference type="PANTHER" id="PTHR43767">
    <property type="entry name" value="LONG-CHAIN-FATTY-ACID--COA LIGASE"/>
    <property type="match status" value="1"/>
</dbReference>
<evidence type="ECO:0000259" key="1">
    <source>
        <dbReference type="Pfam" id="PF00501"/>
    </source>
</evidence>
<dbReference type="SUPFAM" id="SSF56801">
    <property type="entry name" value="Acetyl-CoA synthetase-like"/>
    <property type="match status" value="1"/>
</dbReference>
<dbReference type="PANTHER" id="PTHR43767:SF1">
    <property type="entry name" value="NONRIBOSOMAL PEPTIDE SYNTHASE PES1 (EUROFUNG)-RELATED"/>
    <property type="match status" value="1"/>
</dbReference>
<dbReference type="RefSeq" id="WP_085678256.1">
    <property type="nucleotide sequence ID" value="NZ_CP020931.1"/>
</dbReference>
<dbReference type="PROSITE" id="PS00455">
    <property type="entry name" value="AMP_BINDING"/>
    <property type="match status" value="1"/>
</dbReference>
<dbReference type="InterPro" id="IPR025110">
    <property type="entry name" value="AMP-bd_C"/>
</dbReference>
<feature type="domain" description="AMP-binding enzyme C-terminal" evidence="2">
    <location>
        <begin position="454"/>
        <end position="529"/>
    </location>
</feature>
<dbReference type="InterPro" id="IPR000873">
    <property type="entry name" value="AMP-dep_synth/lig_dom"/>
</dbReference>
<dbReference type="InterPro" id="IPR042099">
    <property type="entry name" value="ANL_N_sf"/>
</dbReference>
<dbReference type="InterPro" id="IPR050237">
    <property type="entry name" value="ATP-dep_AMP-bd_enzyme"/>
</dbReference>
<dbReference type="GeneID" id="77254249"/>
<evidence type="ECO:0000259" key="2">
    <source>
        <dbReference type="Pfam" id="PF13193"/>
    </source>
</evidence>
<dbReference type="AlphaFoldDB" id="A0A1W6K4J2"/>
<dbReference type="EC" id="6.2.1.-" evidence="3"/>
<gene>
    <name evidence="3" type="primary">caiC</name>
    <name evidence="3" type="ORF">MARSALSMR5_00238</name>
</gene>
<organism evidence="3 4">
    <name type="scientific">Marinobacter salarius</name>
    <dbReference type="NCBI Taxonomy" id="1420917"/>
    <lineage>
        <taxon>Bacteria</taxon>
        <taxon>Pseudomonadati</taxon>
        <taxon>Pseudomonadota</taxon>
        <taxon>Gammaproteobacteria</taxon>
        <taxon>Pseudomonadales</taxon>
        <taxon>Marinobacteraceae</taxon>
        <taxon>Marinobacter</taxon>
    </lineage>
</organism>
<dbReference type="InterPro" id="IPR045851">
    <property type="entry name" value="AMP-bd_C_sf"/>
</dbReference>
<dbReference type="InterPro" id="IPR020845">
    <property type="entry name" value="AMP-binding_CS"/>
</dbReference>
<sequence length="561" mass="61685">MVLNEQLPAFAIPDSLSEWTLPKVAARRLEASPDAVFAREVSGNRETYGQFMAHAEALAAHFLQVGIEPGDRILIFAANSIAALHAWMAAALVGAVDVSANTGYRGNSLAHVLNLAKPSLIVSDADLMPCITELTWDFSCVRQIVVIDNTETGPSELVKTFEAKGNIRVRHHQELIAKPTLLKQPWPEIQPSDAASVVFTSGTTGPAKGVVMPHGHVCLLANTTAGETDMTASDVFYSAHPLFHIAGKFMGVLAIFAAGGTLVLDRKFDAKRWLDRIRESGATISIAHGPMIEMIQAEPPRSEDSDNVLTRLMCCPLPKRHGDAFLERFGVKGIEMWGMSEVGCPCWTSRQFPVVAGSCGKVLTEWYDVEVVDPETDRPVPDGTAGEIVVRPRHPWTTMLCYMGMPEETVNAWRNLWFHTGDIAVRDSNGNMFYIDRKGDRIRRRAENISSFDIEAAVADFPGVKECVAVGVPSGYENDDDILVYIVTTEDAVVEPPALLSFLARALPHFMVPRYIEIIDELPRTPTNKVKKKQLSQRGIQTSTWDRKGAGVSLKELISQR</sequence>
<dbReference type="GO" id="GO:0016878">
    <property type="term" value="F:acid-thiol ligase activity"/>
    <property type="evidence" value="ECO:0007669"/>
    <property type="project" value="UniProtKB-ARBA"/>
</dbReference>
<evidence type="ECO:0000313" key="3">
    <source>
        <dbReference type="EMBL" id="ARM82341.1"/>
    </source>
</evidence>